<dbReference type="EMBL" id="JAHEPS010000007">
    <property type="protein sequence ID" value="MBT1446054.1"/>
    <property type="molecule type" value="Genomic_DNA"/>
</dbReference>
<dbReference type="RefSeq" id="WP_214508239.1">
    <property type="nucleotide sequence ID" value="NZ_JAHEPS010000007.1"/>
</dbReference>
<accession>A0ABS5V6J0</accession>
<proteinExistence type="predicted"/>
<sequence>MDFEIELQNIQFDEYDEADMEALYDFIDRLEELPNKREAIPAIFSFIEKFNDKELGSPGPLVHFIEEEDDYHDYLKESLSRKCTGLTVWMVNRILNSLPEEGKNEWLISLELASKCEYADEIAKGEAQRYLEFHRGEI</sequence>
<organism evidence="1 2">
    <name type="scientific">Shewanella jiangmenensis</name>
    <dbReference type="NCBI Taxonomy" id="2837387"/>
    <lineage>
        <taxon>Bacteria</taxon>
        <taxon>Pseudomonadati</taxon>
        <taxon>Pseudomonadota</taxon>
        <taxon>Gammaproteobacteria</taxon>
        <taxon>Alteromonadales</taxon>
        <taxon>Shewanellaceae</taxon>
        <taxon>Shewanella</taxon>
    </lineage>
</organism>
<comment type="caution">
    <text evidence="1">The sequence shown here is derived from an EMBL/GenBank/DDBJ whole genome shotgun (WGS) entry which is preliminary data.</text>
</comment>
<gene>
    <name evidence="1" type="ORF">KJI95_16280</name>
</gene>
<protein>
    <recommendedName>
        <fullName evidence="3">Immunity protein 30 domain-containing protein</fullName>
    </recommendedName>
</protein>
<evidence type="ECO:0000313" key="1">
    <source>
        <dbReference type="EMBL" id="MBT1446054.1"/>
    </source>
</evidence>
<evidence type="ECO:0008006" key="3">
    <source>
        <dbReference type="Google" id="ProtNLM"/>
    </source>
</evidence>
<dbReference type="Proteomes" id="UP001195903">
    <property type="component" value="Unassembled WGS sequence"/>
</dbReference>
<name>A0ABS5V6J0_9GAMM</name>
<evidence type="ECO:0000313" key="2">
    <source>
        <dbReference type="Proteomes" id="UP001195903"/>
    </source>
</evidence>
<keyword evidence="2" id="KW-1185">Reference proteome</keyword>
<reference evidence="1 2" key="1">
    <citation type="submission" date="2021-05" db="EMBL/GenBank/DDBJ databases">
        <title>Shewanella sp. JM162201.</title>
        <authorList>
            <person name="Xu S."/>
            <person name="Li A."/>
        </authorList>
    </citation>
    <scope>NUCLEOTIDE SEQUENCE [LARGE SCALE GENOMIC DNA]</scope>
    <source>
        <strain evidence="1 2">JM162201</strain>
    </source>
</reference>